<dbReference type="RefSeq" id="WP_021196907.1">
    <property type="nucleotide sequence ID" value="NZ_CP012605.1"/>
</dbReference>
<dbReference type="Proteomes" id="UP000077927">
    <property type="component" value="Chromosome 1"/>
</dbReference>
<dbReference type="PANTHER" id="PTHR30203:SF32">
    <property type="entry name" value="CATION EFFLUX SYSTEM PROTEIN CUSC"/>
    <property type="match status" value="1"/>
</dbReference>
<dbReference type="Gene3D" id="2.20.200.10">
    <property type="entry name" value="Outer membrane efflux proteins (OEP)"/>
    <property type="match status" value="1"/>
</dbReference>
<evidence type="ECO:0000313" key="4">
    <source>
        <dbReference type="Proteomes" id="UP000077927"/>
    </source>
</evidence>
<keyword evidence="2" id="KW-0472">Membrane</keyword>
<dbReference type="InterPro" id="IPR010131">
    <property type="entry name" value="MdtP/NodT-like"/>
</dbReference>
<keyword evidence="2" id="KW-1134">Transmembrane beta strand</keyword>
<dbReference type="EMBL" id="CP012605">
    <property type="protein sequence ID" value="ANH74555.1"/>
    <property type="molecule type" value="Genomic_DNA"/>
</dbReference>
<dbReference type="PROSITE" id="PS51257">
    <property type="entry name" value="PROKAR_LIPOPROTEIN"/>
    <property type="match status" value="1"/>
</dbReference>
<protein>
    <submittedName>
        <fullName evidence="3">Outer membrane protein OprM</fullName>
    </submittedName>
</protein>
<comment type="subcellular location">
    <subcellularLocation>
        <location evidence="2">Cell membrane</location>
        <topology evidence="2">Lipid-anchor</topology>
    </subcellularLocation>
</comment>
<organism evidence="3 4">
    <name type="scientific">Ralstonia insidiosa</name>
    <dbReference type="NCBI Taxonomy" id="190721"/>
    <lineage>
        <taxon>Bacteria</taxon>
        <taxon>Pseudomonadati</taxon>
        <taxon>Pseudomonadota</taxon>
        <taxon>Betaproteobacteria</taxon>
        <taxon>Burkholderiales</taxon>
        <taxon>Burkholderiaceae</taxon>
        <taxon>Ralstonia</taxon>
    </lineage>
</organism>
<keyword evidence="2" id="KW-0449">Lipoprotein</keyword>
<feature type="chain" id="PRO_5041770126" evidence="2">
    <location>
        <begin position="25"/>
        <end position="489"/>
    </location>
</feature>
<accession>A0AAC9FT83</accession>
<keyword evidence="2" id="KW-0564">Palmitate</keyword>
<gene>
    <name evidence="3" type="primary">oprM</name>
    <name evidence="3" type="ORF">ACS15_3889</name>
</gene>
<name>A0AAC9FT83_9RALS</name>
<keyword evidence="2" id="KW-0812">Transmembrane</keyword>
<dbReference type="Gene3D" id="1.20.1600.10">
    <property type="entry name" value="Outer membrane efflux proteins (OEP)"/>
    <property type="match status" value="1"/>
</dbReference>
<feature type="signal peptide" evidence="2">
    <location>
        <begin position="1"/>
        <end position="24"/>
    </location>
</feature>
<dbReference type="PANTHER" id="PTHR30203">
    <property type="entry name" value="OUTER MEMBRANE CATION EFFLUX PROTEIN"/>
    <property type="match status" value="1"/>
</dbReference>
<keyword evidence="2" id="KW-0732">Signal</keyword>
<proteinExistence type="inferred from homology"/>
<evidence type="ECO:0000256" key="2">
    <source>
        <dbReference type="RuleBase" id="RU362097"/>
    </source>
</evidence>
<dbReference type="SUPFAM" id="SSF56954">
    <property type="entry name" value="Outer membrane efflux proteins (OEP)"/>
    <property type="match status" value="1"/>
</dbReference>
<dbReference type="AlphaFoldDB" id="A0AAC9FT83"/>
<dbReference type="KEGG" id="rin:ACS15_3889"/>
<sequence>MTTTLTRLTLAAAAAATLAGCTLAPTYHRPDAPVAQDWPADAPHAAQGAATSQVAAADIGWRDFFADARLQALITLALQNNRDLRVATLQVEKARAQYQIQRADLFPSIAASAAGTRARTPGDLNGLGRATVGNDYSAGLGFTAYELDLFGRVRSLKNEALETYFSTLAAQRSAQITLVSGVASQYLSWLGAQAQVQLAQGTLASYERSLALTQRSFEVGASSALDLAAAETARNTAQTALAASKLQAAQAEHALVVLIGQPLPAELPTGGGLDAQRLLTDLPAGLPSDLLERRPDILQAEHTLKAANADIGAARAAFFPRITLTGSYGTASAAFSDLFKGGQGAWSFGPSISLPIFSGGANLANLRVSEANKKIAVAQYEKAIQTAFQEVSDALSGRALLDEQLTAQQALVQSEGKRFLLSEARAQRGVDSALTLLDAERSLFNAQQSLITLRVSRLNNLVTLYKALGGGWTEQSAAAAPSPETTSAS</sequence>
<dbReference type="InterPro" id="IPR003423">
    <property type="entry name" value="OMP_efflux"/>
</dbReference>
<reference evidence="3 4" key="1">
    <citation type="submission" date="2015-09" db="EMBL/GenBank/DDBJ databases">
        <authorList>
            <person name="Xu Y."/>
            <person name="Nagy A."/>
            <person name="Liu N.T."/>
            <person name="Nou X."/>
        </authorList>
    </citation>
    <scope>NUCLEOTIDE SEQUENCE [LARGE SCALE GENOMIC DNA]</scope>
    <source>
        <strain evidence="3 4">FC1138</strain>
    </source>
</reference>
<evidence type="ECO:0000256" key="1">
    <source>
        <dbReference type="ARBA" id="ARBA00007613"/>
    </source>
</evidence>
<dbReference type="GO" id="GO:0005886">
    <property type="term" value="C:plasma membrane"/>
    <property type="evidence" value="ECO:0007669"/>
    <property type="project" value="UniProtKB-SubCell"/>
</dbReference>
<dbReference type="Pfam" id="PF02321">
    <property type="entry name" value="OEP"/>
    <property type="match status" value="2"/>
</dbReference>
<evidence type="ECO:0000313" key="3">
    <source>
        <dbReference type="EMBL" id="ANH74555.1"/>
    </source>
</evidence>
<dbReference type="GO" id="GO:0015562">
    <property type="term" value="F:efflux transmembrane transporter activity"/>
    <property type="evidence" value="ECO:0007669"/>
    <property type="project" value="InterPro"/>
</dbReference>
<dbReference type="NCBIfam" id="TIGR01845">
    <property type="entry name" value="outer_NodT"/>
    <property type="match status" value="1"/>
</dbReference>
<comment type="similarity">
    <text evidence="1 2">Belongs to the outer membrane factor (OMF) (TC 1.B.17) family.</text>
</comment>